<organism evidence="1 2">
    <name type="scientific">Halomonas marinisediminis</name>
    <dbReference type="NCBI Taxonomy" id="2546095"/>
    <lineage>
        <taxon>Bacteria</taxon>
        <taxon>Pseudomonadati</taxon>
        <taxon>Pseudomonadota</taxon>
        <taxon>Gammaproteobacteria</taxon>
        <taxon>Oceanospirillales</taxon>
        <taxon>Halomonadaceae</taxon>
        <taxon>Halomonas</taxon>
    </lineage>
</organism>
<accession>A0ABY2D2K2</accession>
<evidence type="ECO:0000313" key="2">
    <source>
        <dbReference type="Proteomes" id="UP000294823"/>
    </source>
</evidence>
<dbReference type="Proteomes" id="UP000294823">
    <property type="component" value="Unassembled WGS sequence"/>
</dbReference>
<name>A0ABY2D2K2_9GAMM</name>
<sequence>MLNFIKDVLNNMPNGWLSTTTHRLDIYNEELAKTQFLEQFENLYNNSNTETSALAELPTAYDYIRLGHPISCVLEWVIAKSLKLHPNNVISFSSKT</sequence>
<comment type="caution">
    <text evidence="1">The sequence shown here is derived from an EMBL/GenBank/DDBJ whole genome shotgun (WGS) entry which is preliminary data.</text>
</comment>
<dbReference type="EMBL" id="SLTR01000262">
    <property type="protein sequence ID" value="TDA89416.1"/>
    <property type="molecule type" value="Genomic_DNA"/>
</dbReference>
<feature type="non-terminal residue" evidence="1">
    <location>
        <position position="96"/>
    </location>
</feature>
<keyword evidence="2" id="KW-1185">Reference proteome</keyword>
<evidence type="ECO:0000313" key="1">
    <source>
        <dbReference type="EMBL" id="TDA89416.1"/>
    </source>
</evidence>
<protein>
    <submittedName>
        <fullName evidence="1">Cystathionine beta-synthase</fullName>
    </submittedName>
</protein>
<proteinExistence type="predicted"/>
<reference evidence="1 2" key="1">
    <citation type="submission" date="2019-03" db="EMBL/GenBank/DDBJ databases">
        <title>Halomonas marinisediminis sp. nov., a moderately halophilic bacterium isolated from the Bohai Gulf.</title>
        <authorList>
            <person name="Ji X."/>
        </authorList>
    </citation>
    <scope>NUCLEOTIDE SEQUENCE [LARGE SCALE GENOMIC DNA]</scope>
    <source>
        <strain evidence="1 2">204</strain>
    </source>
</reference>
<gene>
    <name evidence="1" type="ORF">E0702_16620</name>
</gene>